<dbReference type="OrthoDB" id="9804333at2"/>
<dbReference type="Proteomes" id="UP000248395">
    <property type="component" value="Unassembled WGS sequence"/>
</dbReference>
<accession>A0A318JKA8</accession>
<reference evidence="2 3" key="1">
    <citation type="submission" date="2018-05" db="EMBL/GenBank/DDBJ databases">
        <title>Genomic Encyclopedia of Type Strains, Phase IV (KMG-IV): sequencing the most valuable type-strain genomes for metagenomic binning, comparative biology and taxonomic classification.</title>
        <authorList>
            <person name="Goeker M."/>
        </authorList>
    </citation>
    <scope>NUCLEOTIDE SEQUENCE [LARGE SCALE GENOMIC DNA]</scope>
    <source>
        <strain evidence="2 3">DSM 25134</strain>
    </source>
</reference>
<dbReference type="NCBIfam" id="NF041577">
    <property type="entry name" value="nside_bi_sphtase"/>
    <property type="match status" value="1"/>
</dbReference>
<evidence type="ECO:0000313" key="3">
    <source>
        <dbReference type="Proteomes" id="UP000248395"/>
    </source>
</evidence>
<dbReference type="Gene3D" id="1.10.150.650">
    <property type="match status" value="1"/>
</dbReference>
<comment type="caution">
    <text evidence="2">The sequence shown here is derived from an EMBL/GenBank/DDBJ whole genome shotgun (WGS) entry which is preliminary data.</text>
</comment>
<dbReference type="PANTHER" id="PTHR42924">
    <property type="entry name" value="EXONUCLEASE"/>
    <property type="match status" value="1"/>
</dbReference>
<proteinExistence type="predicted"/>
<dbReference type="GO" id="GO:0035312">
    <property type="term" value="F:5'-3' DNA exonuclease activity"/>
    <property type="evidence" value="ECO:0007669"/>
    <property type="project" value="TreeGrafter"/>
</dbReference>
<gene>
    <name evidence="2" type="ORF">DFR38_10842</name>
</gene>
<dbReference type="RefSeq" id="WP_110313342.1">
    <property type="nucleotide sequence ID" value="NZ_QJKC01000008.1"/>
</dbReference>
<dbReference type="PANTHER" id="PTHR42924:SF3">
    <property type="entry name" value="POLYMERASE_HISTIDINOL PHOSPHATASE N-TERMINAL DOMAIN-CONTAINING PROTEIN"/>
    <property type="match status" value="1"/>
</dbReference>
<protein>
    <recommendedName>
        <fullName evidence="1">Polymerase/histidinol phosphatase N-terminal domain-containing protein</fullName>
    </recommendedName>
</protein>
<dbReference type="SUPFAM" id="SSF89550">
    <property type="entry name" value="PHP domain-like"/>
    <property type="match status" value="1"/>
</dbReference>
<dbReference type="Gene3D" id="3.20.20.140">
    <property type="entry name" value="Metal-dependent hydrolases"/>
    <property type="match status" value="1"/>
</dbReference>
<dbReference type="InterPro" id="IPR003141">
    <property type="entry name" value="Pol/His_phosphatase_N"/>
</dbReference>
<organism evidence="2 3">
    <name type="scientific">Aquitalea magnusonii</name>
    <dbReference type="NCBI Taxonomy" id="332411"/>
    <lineage>
        <taxon>Bacteria</taxon>
        <taxon>Pseudomonadati</taxon>
        <taxon>Pseudomonadota</taxon>
        <taxon>Betaproteobacteria</taxon>
        <taxon>Neisseriales</taxon>
        <taxon>Chromobacteriaceae</taxon>
        <taxon>Aquitalea</taxon>
    </lineage>
</organism>
<dbReference type="InterPro" id="IPR004013">
    <property type="entry name" value="PHP_dom"/>
</dbReference>
<dbReference type="CDD" id="cd07438">
    <property type="entry name" value="PHP_HisPPase_AMP"/>
    <property type="match status" value="1"/>
</dbReference>
<feature type="domain" description="Polymerase/histidinol phosphatase N-terminal" evidence="1">
    <location>
        <begin position="4"/>
        <end position="69"/>
    </location>
</feature>
<dbReference type="InterPro" id="IPR049742">
    <property type="entry name" value="35NBP"/>
</dbReference>
<dbReference type="EMBL" id="QJKC01000008">
    <property type="protein sequence ID" value="PXX47956.1"/>
    <property type="molecule type" value="Genomic_DNA"/>
</dbReference>
<evidence type="ECO:0000313" key="2">
    <source>
        <dbReference type="EMBL" id="PXX47956.1"/>
    </source>
</evidence>
<dbReference type="SMART" id="SM00481">
    <property type="entry name" value="POLIIIAc"/>
    <property type="match status" value="1"/>
</dbReference>
<keyword evidence="3" id="KW-1185">Reference proteome</keyword>
<dbReference type="GO" id="GO:0004534">
    <property type="term" value="F:5'-3' RNA exonuclease activity"/>
    <property type="evidence" value="ECO:0007669"/>
    <property type="project" value="TreeGrafter"/>
</dbReference>
<dbReference type="AlphaFoldDB" id="A0A318JKA8"/>
<evidence type="ECO:0000259" key="1">
    <source>
        <dbReference type="SMART" id="SM00481"/>
    </source>
</evidence>
<sequence>MASIDLHFHSHASDGALPPAEVIARAAAREATLVALTDHDCTRGLAEARAAAAAHGVDFLDGVEVSVTWNGKHTVHIVGLGIDPEHAGLLAGLQSIRDGRVERAREMSDSLARIGIHGAFEGAMAVCENPEMIGRTHFARFLVNSGEVKDVRTVFRKYLTPGKPGYVPHEWTRLADAVGWIVAAGGMAVIAHPGRYDMGRTLTERLILDFKDAGGQGIEVASGSHSLDDMHKYALIAQRYGLLSSAGSDFHAPGEGGRDVGRTDDLPPICQPVWQALQERIIRAPRAA</sequence>
<name>A0A318JKA8_9NEIS</name>
<dbReference type="InterPro" id="IPR052018">
    <property type="entry name" value="PHP_domain"/>
</dbReference>
<dbReference type="InterPro" id="IPR016195">
    <property type="entry name" value="Pol/histidinol_Pase-like"/>
</dbReference>
<dbReference type="Pfam" id="PF02811">
    <property type="entry name" value="PHP"/>
    <property type="match status" value="1"/>
</dbReference>